<reference evidence="1 2" key="1">
    <citation type="submission" date="2020-09" db="EMBL/GenBank/DDBJ databases">
        <title>Methylomonas albis sp. nov. and Methylomonas fluvii sp. nov.: Two cold-adapted methanotrophs from the River Elbe and an amended description of Methylovulum psychrotolerans strain Eb1.</title>
        <authorList>
            <person name="Bussmann I.K."/>
            <person name="Klings K.-W."/>
            <person name="Warnstedt J."/>
            <person name="Hoppert M."/>
            <person name="Saborowski A."/>
            <person name="Horn F."/>
            <person name="Liebner S."/>
        </authorList>
    </citation>
    <scope>NUCLEOTIDE SEQUENCE [LARGE SCALE GENOMIC DNA]</scope>
    <source>
        <strain evidence="1 2">EbA</strain>
    </source>
</reference>
<sequence>MINSANLPASPCVRNCCLNDDDICLGCYRSLDEIRMWSTADTQTRELFLQQAAERRTKILQATRLRSSYVEQLPKA</sequence>
<dbReference type="RefSeq" id="WP_192377047.1">
    <property type="nucleotide sequence ID" value="NZ_CAJHIV010000001.1"/>
</dbReference>
<dbReference type="InterPro" id="IPR010710">
    <property type="entry name" value="DUF1289"/>
</dbReference>
<proteinExistence type="predicted"/>
<dbReference type="EMBL" id="JACXSS010000001">
    <property type="protein sequence ID" value="MBD9358857.1"/>
    <property type="molecule type" value="Genomic_DNA"/>
</dbReference>
<organism evidence="1 2">
    <name type="scientific">Methylomonas albis</name>
    <dbReference type="NCBI Taxonomy" id="1854563"/>
    <lineage>
        <taxon>Bacteria</taxon>
        <taxon>Pseudomonadati</taxon>
        <taxon>Pseudomonadota</taxon>
        <taxon>Gammaproteobacteria</taxon>
        <taxon>Methylococcales</taxon>
        <taxon>Methylococcaceae</taxon>
        <taxon>Methylomonas</taxon>
    </lineage>
</organism>
<evidence type="ECO:0000313" key="1">
    <source>
        <dbReference type="EMBL" id="MBD9358857.1"/>
    </source>
</evidence>
<name>A0ABR9D6Y2_9GAMM</name>
<accession>A0ABR9D6Y2</accession>
<keyword evidence="2" id="KW-1185">Reference proteome</keyword>
<dbReference type="Proteomes" id="UP000652176">
    <property type="component" value="Unassembled WGS sequence"/>
</dbReference>
<evidence type="ECO:0000313" key="2">
    <source>
        <dbReference type="Proteomes" id="UP000652176"/>
    </source>
</evidence>
<gene>
    <name evidence="1" type="ORF">IE877_23800</name>
</gene>
<protein>
    <submittedName>
        <fullName evidence="1">DUF1289 domain-containing protein</fullName>
    </submittedName>
</protein>
<dbReference type="PANTHER" id="PTHR35175">
    <property type="entry name" value="DUF1289 DOMAIN-CONTAINING PROTEIN"/>
    <property type="match status" value="1"/>
</dbReference>
<dbReference type="PANTHER" id="PTHR35175:SF2">
    <property type="entry name" value="DUF1289 DOMAIN-CONTAINING PROTEIN"/>
    <property type="match status" value="1"/>
</dbReference>
<dbReference type="Pfam" id="PF06945">
    <property type="entry name" value="DUF1289"/>
    <property type="match status" value="1"/>
</dbReference>
<comment type="caution">
    <text evidence="1">The sequence shown here is derived from an EMBL/GenBank/DDBJ whole genome shotgun (WGS) entry which is preliminary data.</text>
</comment>